<protein>
    <submittedName>
        <fullName evidence="1">Uncharacterized protein</fullName>
    </submittedName>
</protein>
<accession>A0A8S9RSX3</accession>
<gene>
    <name evidence="1" type="ORF">F2Q69_00031680</name>
</gene>
<dbReference type="Proteomes" id="UP000712600">
    <property type="component" value="Unassembled WGS sequence"/>
</dbReference>
<comment type="caution">
    <text evidence="1">The sequence shown here is derived from an EMBL/GenBank/DDBJ whole genome shotgun (WGS) entry which is preliminary data.</text>
</comment>
<evidence type="ECO:0000313" key="2">
    <source>
        <dbReference type="Proteomes" id="UP000712600"/>
    </source>
</evidence>
<dbReference type="AlphaFoldDB" id="A0A8S9RSX3"/>
<sequence length="62" mass="7111">MATHHMIQVRTSISFVFQDRPSEQTTDRRRLTIKRASIDRSIDCEIPAFHSVTKKVHSSVAS</sequence>
<reference evidence="1" key="1">
    <citation type="submission" date="2019-12" db="EMBL/GenBank/DDBJ databases">
        <title>Genome sequencing and annotation of Brassica cretica.</title>
        <authorList>
            <person name="Studholme D.J."/>
            <person name="Sarris P."/>
        </authorList>
    </citation>
    <scope>NUCLEOTIDE SEQUENCE</scope>
    <source>
        <strain evidence="1">PFS-109/04</strain>
        <tissue evidence="1">Leaf</tissue>
    </source>
</reference>
<organism evidence="1 2">
    <name type="scientific">Brassica cretica</name>
    <name type="common">Mustard</name>
    <dbReference type="NCBI Taxonomy" id="69181"/>
    <lineage>
        <taxon>Eukaryota</taxon>
        <taxon>Viridiplantae</taxon>
        <taxon>Streptophyta</taxon>
        <taxon>Embryophyta</taxon>
        <taxon>Tracheophyta</taxon>
        <taxon>Spermatophyta</taxon>
        <taxon>Magnoliopsida</taxon>
        <taxon>eudicotyledons</taxon>
        <taxon>Gunneridae</taxon>
        <taxon>Pentapetalae</taxon>
        <taxon>rosids</taxon>
        <taxon>malvids</taxon>
        <taxon>Brassicales</taxon>
        <taxon>Brassicaceae</taxon>
        <taxon>Brassiceae</taxon>
        <taxon>Brassica</taxon>
    </lineage>
</organism>
<evidence type="ECO:0000313" key="1">
    <source>
        <dbReference type="EMBL" id="KAF3583302.1"/>
    </source>
</evidence>
<dbReference type="EMBL" id="QGKX02000088">
    <property type="protein sequence ID" value="KAF3583302.1"/>
    <property type="molecule type" value="Genomic_DNA"/>
</dbReference>
<proteinExistence type="predicted"/>
<name>A0A8S9RSX3_BRACR</name>